<evidence type="ECO:0000259" key="5">
    <source>
        <dbReference type="PROSITE" id="PS01124"/>
    </source>
</evidence>
<dbReference type="SMART" id="SM00342">
    <property type="entry name" value="HTH_ARAC"/>
    <property type="match status" value="1"/>
</dbReference>
<keyword evidence="4" id="KW-0804">Transcription</keyword>
<dbReference type="EMBL" id="QDKP01000067">
    <property type="protein sequence ID" value="PVM70901.1"/>
    <property type="molecule type" value="Genomic_DNA"/>
</dbReference>
<gene>
    <name evidence="6" type="ORF">DDF65_25050</name>
</gene>
<comment type="caution">
    <text evidence="6">The sequence shown here is derived from an EMBL/GenBank/DDBJ whole genome shotgun (WGS) entry which is preliminary data.</text>
</comment>
<dbReference type="PROSITE" id="PS00041">
    <property type="entry name" value="HTH_ARAC_FAMILY_1"/>
    <property type="match status" value="1"/>
</dbReference>
<evidence type="ECO:0000256" key="2">
    <source>
        <dbReference type="ARBA" id="ARBA00023125"/>
    </source>
</evidence>
<evidence type="ECO:0000256" key="1">
    <source>
        <dbReference type="ARBA" id="ARBA00023015"/>
    </source>
</evidence>
<evidence type="ECO:0000313" key="6">
    <source>
        <dbReference type="EMBL" id="PVM70901.1"/>
    </source>
</evidence>
<dbReference type="InterPro" id="IPR018060">
    <property type="entry name" value="HTH_AraC"/>
</dbReference>
<dbReference type="InterPro" id="IPR003313">
    <property type="entry name" value="AraC-bd"/>
</dbReference>
<dbReference type="RefSeq" id="WP_116570175.1">
    <property type="nucleotide sequence ID" value="NZ_QDKP01000067.1"/>
</dbReference>
<dbReference type="Proteomes" id="UP000244913">
    <property type="component" value="Unassembled WGS sequence"/>
</dbReference>
<dbReference type="SUPFAM" id="SSF46689">
    <property type="entry name" value="Homeodomain-like"/>
    <property type="match status" value="2"/>
</dbReference>
<dbReference type="GO" id="GO:0043565">
    <property type="term" value="F:sequence-specific DNA binding"/>
    <property type="evidence" value="ECO:0007669"/>
    <property type="project" value="InterPro"/>
</dbReference>
<dbReference type="InterPro" id="IPR050204">
    <property type="entry name" value="AraC_XylS_family_regulators"/>
</dbReference>
<dbReference type="Pfam" id="PF02311">
    <property type="entry name" value="AraC_binding"/>
    <property type="match status" value="1"/>
</dbReference>
<keyword evidence="7" id="KW-1185">Reference proteome</keyword>
<dbReference type="SUPFAM" id="SSF51215">
    <property type="entry name" value="Regulatory protein AraC"/>
    <property type="match status" value="1"/>
</dbReference>
<feature type="domain" description="HTH araC/xylS-type" evidence="5">
    <location>
        <begin position="165"/>
        <end position="262"/>
    </location>
</feature>
<evidence type="ECO:0000256" key="3">
    <source>
        <dbReference type="ARBA" id="ARBA00023159"/>
    </source>
</evidence>
<keyword evidence="1" id="KW-0805">Transcription regulation</keyword>
<dbReference type="InterPro" id="IPR037923">
    <property type="entry name" value="HTH-like"/>
</dbReference>
<organism evidence="6 7">
    <name type="scientific">Caulobacter radicis</name>
    <dbReference type="NCBI Taxonomy" id="2172650"/>
    <lineage>
        <taxon>Bacteria</taxon>
        <taxon>Pseudomonadati</taxon>
        <taxon>Pseudomonadota</taxon>
        <taxon>Alphaproteobacteria</taxon>
        <taxon>Caulobacterales</taxon>
        <taxon>Caulobacteraceae</taxon>
        <taxon>Caulobacter</taxon>
    </lineage>
</organism>
<dbReference type="Gene3D" id="1.10.10.60">
    <property type="entry name" value="Homeodomain-like"/>
    <property type="match status" value="1"/>
</dbReference>
<accession>A0A2T9IVN8</accession>
<dbReference type="Pfam" id="PF12833">
    <property type="entry name" value="HTH_18"/>
    <property type="match status" value="1"/>
</dbReference>
<proteinExistence type="predicted"/>
<protein>
    <submittedName>
        <fullName evidence="6">AraC family transcriptional regulator</fullName>
    </submittedName>
</protein>
<dbReference type="InterPro" id="IPR018062">
    <property type="entry name" value="HTH_AraC-typ_CS"/>
</dbReference>
<dbReference type="PANTHER" id="PTHR46796:SF2">
    <property type="entry name" value="TRANSCRIPTIONAL REGULATORY PROTEIN"/>
    <property type="match status" value="1"/>
</dbReference>
<evidence type="ECO:0000256" key="4">
    <source>
        <dbReference type="ARBA" id="ARBA00023163"/>
    </source>
</evidence>
<keyword evidence="3" id="KW-0010">Activator</keyword>
<keyword evidence="2" id="KW-0238">DNA-binding</keyword>
<reference evidence="6 7" key="1">
    <citation type="submission" date="2018-04" db="EMBL/GenBank/DDBJ databases">
        <title>The genome sequence of Caulobacter sp. 736.</title>
        <authorList>
            <person name="Gao J."/>
            <person name="Sun J."/>
        </authorList>
    </citation>
    <scope>NUCLEOTIDE SEQUENCE [LARGE SCALE GENOMIC DNA]</scope>
    <source>
        <strain evidence="6 7">736</strain>
    </source>
</reference>
<dbReference type="InterPro" id="IPR009057">
    <property type="entry name" value="Homeodomain-like_sf"/>
</dbReference>
<dbReference type="AlphaFoldDB" id="A0A2T9IVN8"/>
<dbReference type="PROSITE" id="PS01124">
    <property type="entry name" value="HTH_ARAC_FAMILY_2"/>
    <property type="match status" value="1"/>
</dbReference>
<dbReference type="GO" id="GO:0003700">
    <property type="term" value="F:DNA-binding transcription factor activity"/>
    <property type="evidence" value="ECO:0007669"/>
    <property type="project" value="InterPro"/>
</dbReference>
<dbReference type="PANTHER" id="PTHR46796">
    <property type="entry name" value="HTH-TYPE TRANSCRIPTIONAL ACTIVATOR RHAS-RELATED"/>
    <property type="match status" value="1"/>
</dbReference>
<evidence type="ECO:0000313" key="7">
    <source>
        <dbReference type="Proteomes" id="UP000244913"/>
    </source>
</evidence>
<name>A0A2T9IVN8_9CAUL</name>
<sequence length="268" mass="29662">MSFDETSWIVRAPGDFERFEASLNGAAYGPHRHDTYAIAITVAGVQSFSYRGSRRHSVPGQIVVLHPDELHDGHAGDGRHFRYRSASVAPSALQEALGGRALPFLAEGVSDDARLHAAATALIGDLNQDLCGLEYDQAMLDLAEALSELGSEQTYHRRVDLQAVALARAFIDAHPDSNVRLDDLERVSGQDRWQLSRGFRALLGVSPYRYLIFRRLDTARAMMNGRTPLAEIAAASGFSDQSHLTRHFRSAYGLTPAQWQRLNRPRPV</sequence>